<dbReference type="Pfam" id="PF13240">
    <property type="entry name" value="Zn_Ribbon_1"/>
    <property type="match status" value="1"/>
</dbReference>
<reference evidence="2 3" key="1">
    <citation type="submission" date="2015-06" db="EMBL/GenBank/DDBJ databases">
        <title>Draft genome assembly of filamentous brackish cyanobacterium Limnoraphis robusta strain CS-951.</title>
        <authorList>
            <person name="Willis A."/>
            <person name="Parks M."/>
            <person name="Burford M.A."/>
        </authorList>
    </citation>
    <scope>NUCLEOTIDE SEQUENCE [LARGE SCALE GENOMIC DNA]</scope>
    <source>
        <strain evidence="2 3">CS-951</strain>
    </source>
</reference>
<dbReference type="AlphaFoldDB" id="A0A0F5YI87"/>
<evidence type="ECO:0000259" key="1">
    <source>
        <dbReference type="Pfam" id="PF13240"/>
    </source>
</evidence>
<proteinExistence type="predicted"/>
<dbReference type="OrthoDB" id="425513at2"/>
<name>A0A0F5YI87_9CYAN</name>
<sequence>MAYLCELSPSQKVYLDVQANQTVVTTVTSSPGQQQQSSSSFTTGSWTSLPVVYRTDAGILIEIETAQGKHYVNVQGNSMGVMNDTPSITQSERLQLQQVSSIPNATMSPMKPMSPMKMEPMKMEPMQMRMGNLEMQMNSTSESSSSQTRQFCSQCGASIKPEDRFCSSCGYRLDS</sequence>
<protein>
    <recommendedName>
        <fullName evidence="1">Zinc-ribbon domain-containing protein</fullName>
    </recommendedName>
</protein>
<organism evidence="2 3">
    <name type="scientific">Limnoraphis robusta CS-951</name>
    <dbReference type="NCBI Taxonomy" id="1637645"/>
    <lineage>
        <taxon>Bacteria</taxon>
        <taxon>Bacillati</taxon>
        <taxon>Cyanobacteriota</taxon>
        <taxon>Cyanophyceae</taxon>
        <taxon>Oscillatoriophycideae</taxon>
        <taxon>Oscillatoriales</taxon>
        <taxon>Sirenicapillariaceae</taxon>
        <taxon>Limnoraphis</taxon>
    </lineage>
</organism>
<accession>A0A0F5YI87</accession>
<evidence type="ECO:0000313" key="3">
    <source>
        <dbReference type="Proteomes" id="UP000033607"/>
    </source>
</evidence>
<comment type="caution">
    <text evidence="2">The sequence shown here is derived from an EMBL/GenBank/DDBJ whole genome shotgun (WGS) entry which is preliminary data.</text>
</comment>
<evidence type="ECO:0000313" key="2">
    <source>
        <dbReference type="EMBL" id="KKD37915.1"/>
    </source>
</evidence>
<gene>
    <name evidence="2" type="ORF">WN50_11705</name>
</gene>
<dbReference type="Proteomes" id="UP000033607">
    <property type="component" value="Unassembled WGS sequence"/>
</dbReference>
<dbReference type="RefSeq" id="WP_046278722.1">
    <property type="nucleotide sequence ID" value="NZ_LATL02000214.1"/>
</dbReference>
<dbReference type="EMBL" id="LATL02000214">
    <property type="protein sequence ID" value="KKD37915.1"/>
    <property type="molecule type" value="Genomic_DNA"/>
</dbReference>
<feature type="domain" description="Zinc-ribbon" evidence="1">
    <location>
        <begin position="151"/>
        <end position="173"/>
    </location>
</feature>
<dbReference type="InterPro" id="IPR026870">
    <property type="entry name" value="Zinc_ribbon_dom"/>
</dbReference>
<dbReference type="PATRIC" id="fig|1637645.4.peg.4238"/>